<evidence type="ECO:0000256" key="15">
    <source>
        <dbReference type="ARBA" id="ARBA00031306"/>
    </source>
</evidence>
<dbReference type="SUPFAM" id="SSF143631">
    <property type="entry name" value="ApbE-like"/>
    <property type="match status" value="1"/>
</dbReference>
<dbReference type="GO" id="GO:0005886">
    <property type="term" value="C:plasma membrane"/>
    <property type="evidence" value="ECO:0007669"/>
    <property type="project" value="UniProtKB-SubCell"/>
</dbReference>
<evidence type="ECO:0000256" key="3">
    <source>
        <dbReference type="ARBA" id="ARBA00016337"/>
    </source>
</evidence>
<evidence type="ECO:0000256" key="10">
    <source>
        <dbReference type="ARBA" id="ARBA00022827"/>
    </source>
</evidence>
<comment type="caution">
    <text evidence="20">The sequence shown here is derived from an EMBL/GenBank/DDBJ whole genome shotgun (WGS) entry which is preliminary data.</text>
</comment>
<keyword evidence="21" id="KW-1185">Reference proteome</keyword>
<evidence type="ECO:0000256" key="18">
    <source>
        <dbReference type="PIRNR" id="PIRNR006268"/>
    </source>
</evidence>
<dbReference type="GO" id="GO:0046872">
    <property type="term" value="F:metal ion binding"/>
    <property type="evidence" value="ECO:0007669"/>
    <property type="project" value="UniProtKB-UniRule"/>
</dbReference>
<evidence type="ECO:0000256" key="9">
    <source>
        <dbReference type="ARBA" id="ARBA00022729"/>
    </source>
</evidence>
<dbReference type="EC" id="2.7.1.180" evidence="2 18"/>
<evidence type="ECO:0000256" key="14">
    <source>
        <dbReference type="ARBA" id="ARBA00023288"/>
    </source>
</evidence>
<evidence type="ECO:0000256" key="17">
    <source>
        <dbReference type="ARBA" id="ARBA00060485"/>
    </source>
</evidence>
<dbReference type="PIRSF" id="PIRSF006268">
    <property type="entry name" value="ApbE"/>
    <property type="match status" value="1"/>
</dbReference>
<dbReference type="InterPro" id="IPR003374">
    <property type="entry name" value="ApbE-like_sf"/>
</dbReference>
<protein>
    <recommendedName>
        <fullName evidence="3 18">FAD:protein FMN transferase</fullName>
        <ecNumber evidence="2 18">2.7.1.180</ecNumber>
    </recommendedName>
    <alternativeName>
        <fullName evidence="15 18">Flavin transferase</fullName>
    </alternativeName>
</protein>
<evidence type="ECO:0000256" key="6">
    <source>
        <dbReference type="ARBA" id="ARBA00022630"/>
    </source>
</evidence>
<feature type="binding site" evidence="19">
    <location>
        <position position="162"/>
    </location>
    <ligand>
        <name>Mg(2+)</name>
        <dbReference type="ChEBI" id="CHEBI:18420"/>
    </ligand>
</feature>
<keyword evidence="12" id="KW-0472">Membrane</keyword>
<proteinExistence type="inferred from homology"/>
<evidence type="ECO:0000256" key="1">
    <source>
        <dbReference type="ARBA" id="ARBA00008282"/>
    </source>
</evidence>
<evidence type="ECO:0000256" key="13">
    <source>
        <dbReference type="ARBA" id="ARBA00023139"/>
    </source>
</evidence>
<dbReference type="EMBL" id="LKBA01000006">
    <property type="protein sequence ID" value="KPN63814.1"/>
    <property type="molecule type" value="Genomic_DNA"/>
</dbReference>
<comment type="subcellular location">
    <subcellularLocation>
        <location evidence="17">Cell inner membrane</location>
        <topology evidence="17">Lipid-anchor</topology>
        <orientation evidence="17">Periplasmic side</orientation>
    </subcellularLocation>
</comment>
<dbReference type="Gene3D" id="3.10.520.10">
    <property type="entry name" value="ApbE-like domains"/>
    <property type="match status" value="1"/>
</dbReference>
<accession>A0A0P7J6H0</accession>
<evidence type="ECO:0000256" key="4">
    <source>
        <dbReference type="ARBA" id="ARBA00022475"/>
    </source>
</evidence>
<reference evidence="20 21" key="1">
    <citation type="submission" date="2015-09" db="EMBL/GenBank/DDBJ databases">
        <title>Draft genome sequence of Aliiroseovarius crassostreae CV919-312TSm, the causative agent of Roseovarius Oyster Disease (formerly Juvenile Oyster Disease).</title>
        <authorList>
            <person name="Kessner L."/>
            <person name="Spinard E."/>
            <person name="Nelson D."/>
        </authorList>
    </citation>
    <scope>NUCLEOTIDE SEQUENCE [LARGE SCALE GENOMIC DNA]</scope>
    <source>
        <strain evidence="20 21">CV919-312</strain>
    </source>
</reference>
<keyword evidence="13" id="KW-0564">Palmitate</keyword>
<dbReference type="InterPro" id="IPR024932">
    <property type="entry name" value="ApbE"/>
</dbReference>
<evidence type="ECO:0000256" key="2">
    <source>
        <dbReference type="ARBA" id="ARBA00011955"/>
    </source>
</evidence>
<keyword evidence="5" id="KW-0997">Cell inner membrane</keyword>
<dbReference type="Proteomes" id="UP000050471">
    <property type="component" value="Unassembled WGS sequence"/>
</dbReference>
<keyword evidence="10 18" id="KW-0274">FAD</keyword>
<evidence type="ECO:0000256" key="8">
    <source>
        <dbReference type="ARBA" id="ARBA00022723"/>
    </source>
</evidence>
<evidence type="ECO:0000256" key="7">
    <source>
        <dbReference type="ARBA" id="ARBA00022679"/>
    </source>
</evidence>
<dbReference type="GO" id="GO:0016740">
    <property type="term" value="F:transferase activity"/>
    <property type="evidence" value="ECO:0007669"/>
    <property type="project" value="UniProtKB-UniRule"/>
</dbReference>
<feature type="binding site" evidence="19">
    <location>
        <position position="276"/>
    </location>
    <ligand>
        <name>Mg(2+)</name>
        <dbReference type="ChEBI" id="CHEBI:18420"/>
    </ligand>
</feature>
<keyword evidence="7 18" id="KW-0808">Transferase</keyword>
<dbReference type="PANTHER" id="PTHR30040">
    <property type="entry name" value="THIAMINE BIOSYNTHESIS LIPOPROTEIN APBE"/>
    <property type="match status" value="1"/>
</dbReference>
<feature type="binding site" evidence="19">
    <location>
        <position position="280"/>
    </location>
    <ligand>
        <name>Mg(2+)</name>
        <dbReference type="ChEBI" id="CHEBI:18420"/>
    </ligand>
</feature>
<keyword evidence="9" id="KW-0732">Signal</keyword>
<evidence type="ECO:0000313" key="21">
    <source>
        <dbReference type="Proteomes" id="UP000050471"/>
    </source>
</evidence>
<keyword evidence="6 18" id="KW-0285">Flavoprotein</keyword>
<dbReference type="Pfam" id="PF02424">
    <property type="entry name" value="ApbE"/>
    <property type="match status" value="1"/>
</dbReference>
<evidence type="ECO:0000256" key="12">
    <source>
        <dbReference type="ARBA" id="ARBA00023136"/>
    </source>
</evidence>
<name>A0A0P7J6H0_9RHOB</name>
<sequence length="328" mass="34685">MPLAFAACKPSQAFYKLTGLTMGTVYNVVARDPGNGVSEADIQIAIDSALAKVNQQMSNWDPKSEISRFNAQTGTAPVQVSADLSNVMQAAEQVHVASDGRFDTTIGPLIELWGFGAPGAQATPDMTQIAEAQARSGHANTLQVGTNALQKTRTDAQVYLAAIGKGYGADMVGKSLEKLGISDYMVEIGGDLYASGRNEAGLPWQIGIEKPAALSGGMQDVIGVSGLGLASSGDYRNYYEKDGVRYSHVIDPKTGHPITHKTASATVLAENSMLADAWATAMLILGRERGLEIAEAHKLAVLFIDRDEAASDLRFKTSASSRFTALTA</sequence>
<dbReference type="STRING" id="154981.AKJ29_12530"/>
<keyword evidence="14" id="KW-0449">Lipoprotein</keyword>
<keyword evidence="8 18" id="KW-0479">Metal-binding</keyword>
<evidence type="ECO:0000256" key="16">
    <source>
        <dbReference type="ARBA" id="ARBA00048540"/>
    </source>
</evidence>
<keyword evidence="11 18" id="KW-0460">Magnesium</keyword>
<dbReference type="OrthoDB" id="9778595at2"/>
<evidence type="ECO:0000256" key="11">
    <source>
        <dbReference type="ARBA" id="ARBA00022842"/>
    </source>
</evidence>
<keyword evidence="4" id="KW-1003">Cell membrane</keyword>
<comment type="catalytic activity">
    <reaction evidence="16 18">
        <text>L-threonyl-[protein] + FAD = FMN-L-threonyl-[protein] + AMP + H(+)</text>
        <dbReference type="Rhea" id="RHEA:36847"/>
        <dbReference type="Rhea" id="RHEA-COMP:11060"/>
        <dbReference type="Rhea" id="RHEA-COMP:11061"/>
        <dbReference type="ChEBI" id="CHEBI:15378"/>
        <dbReference type="ChEBI" id="CHEBI:30013"/>
        <dbReference type="ChEBI" id="CHEBI:57692"/>
        <dbReference type="ChEBI" id="CHEBI:74257"/>
        <dbReference type="ChEBI" id="CHEBI:456215"/>
        <dbReference type="EC" id="2.7.1.180"/>
    </reaction>
</comment>
<comment type="cofactor">
    <cofactor evidence="19">
        <name>Mg(2+)</name>
        <dbReference type="ChEBI" id="CHEBI:18420"/>
    </cofactor>
    <cofactor evidence="19">
        <name>Mn(2+)</name>
        <dbReference type="ChEBI" id="CHEBI:29035"/>
    </cofactor>
    <text evidence="19">Magnesium. Can also use manganese.</text>
</comment>
<evidence type="ECO:0000256" key="19">
    <source>
        <dbReference type="PIRSR" id="PIRSR006268-2"/>
    </source>
</evidence>
<dbReference type="PANTHER" id="PTHR30040:SF2">
    <property type="entry name" value="FAD:PROTEIN FMN TRANSFERASE"/>
    <property type="match status" value="1"/>
</dbReference>
<dbReference type="AlphaFoldDB" id="A0A0P7J6H0"/>
<gene>
    <name evidence="20" type="ORF">AKJ29_12530</name>
</gene>
<evidence type="ECO:0000256" key="5">
    <source>
        <dbReference type="ARBA" id="ARBA00022519"/>
    </source>
</evidence>
<organism evidence="20 21">
    <name type="scientific">Aliiroseovarius crassostreae</name>
    <dbReference type="NCBI Taxonomy" id="154981"/>
    <lineage>
        <taxon>Bacteria</taxon>
        <taxon>Pseudomonadati</taxon>
        <taxon>Pseudomonadota</taxon>
        <taxon>Alphaproteobacteria</taxon>
        <taxon>Rhodobacterales</taxon>
        <taxon>Paracoccaceae</taxon>
        <taxon>Aliiroseovarius</taxon>
    </lineage>
</organism>
<comment type="similarity">
    <text evidence="1 18">Belongs to the ApbE family.</text>
</comment>
<evidence type="ECO:0000313" key="20">
    <source>
        <dbReference type="EMBL" id="KPN63814.1"/>
    </source>
</evidence>
<dbReference type="FunFam" id="3.10.520.10:FF:000001">
    <property type="entry name" value="FAD:protein FMN transferase"/>
    <property type="match status" value="1"/>
</dbReference>